<dbReference type="AlphaFoldDB" id="A0A0G4IXR3"/>
<evidence type="ECO:0000313" key="2">
    <source>
        <dbReference type="EMBL" id="CEO99929.1"/>
    </source>
</evidence>
<dbReference type="Pfam" id="PF01663">
    <property type="entry name" value="Phosphodiest"/>
    <property type="match status" value="1"/>
</dbReference>
<evidence type="ECO:0000256" key="1">
    <source>
        <dbReference type="SAM" id="SignalP"/>
    </source>
</evidence>
<evidence type="ECO:0000313" key="3">
    <source>
        <dbReference type="Proteomes" id="UP000039324"/>
    </source>
</evidence>
<reference evidence="2 3" key="1">
    <citation type="submission" date="2015-02" db="EMBL/GenBank/DDBJ databases">
        <authorList>
            <person name="Chooi Y.-H."/>
        </authorList>
    </citation>
    <scope>NUCLEOTIDE SEQUENCE [LARGE SCALE GENOMIC DNA]</scope>
    <source>
        <strain evidence="2">E3</strain>
    </source>
</reference>
<dbReference type="SUPFAM" id="SSF53649">
    <property type="entry name" value="Alkaline phosphatase-like"/>
    <property type="match status" value="1"/>
</dbReference>
<sequence>MRALLACCCLVVITCCLVRSQAGCEGGRRPVIVVGLDGLGSEYLTDHAMLTYAPNLAGLFANGASTVDAETFIPVLSLPNWAALLLGTSPSVTGIVDNDFGDSAAVVARCTTLLDAIERRNGMTTSMYLNWAPLTYLKGRANTTVDIVDGSGNVVDAFLNSKRLTNFTFIHVGVIDEAGHQFGWGGAEYYDAVKVADNLIGGILRRAARSDAIVVTVSDHGGSGDVHDVNAAEARRVPIGFWSSRAWDVHRQQLASVRNLADVAATIAHVMGVPRPAHWTGSSAAGDIFACDPGALLLEQSRRRSCNLGSHQ</sequence>
<gene>
    <name evidence="2" type="ORF">PBRA_007663</name>
</gene>
<feature type="chain" id="PRO_5005193214" evidence="1">
    <location>
        <begin position="23"/>
        <end position="312"/>
    </location>
</feature>
<dbReference type="Proteomes" id="UP000039324">
    <property type="component" value="Unassembled WGS sequence"/>
</dbReference>
<dbReference type="OrthoDB" id="96314at2759"/>
<feature type="signal peptide" evidence="1">
    <location>
        <begin position="1"/>
        <end position="22"/>
    </location>
</feature>
<dbReference type="Gene3D" id="3.40.720.10">
    <property type="entry name" value="Alkaline Phosphatase, subunit A"/>
    <property type="match status" value="2"/>
</dbReference>
<dbReference type="OMA" id="NWTSHLT"/>
<organism evidence="2 3">
    <name type="scientific">Plasmodiophora brassicae</name>
    <name type="common">Clubroot disease agent</name>
    <dbReference type="NCBI Taxonomy" id="37360"/>
    <lineage>
        <taxon>Eukaryota</taxon>
        <taxon>Sar</taxon>
        <taxon>Rhizaria</taxon>
        <taxon>Endomyxa</taxon>
        <taxon>Phytomyxea</taxon>
        <taxon>Plasmodiophorida</taxon>
        <taxon>Plasmodiophoridae</taxon>
        <taxon>Plasmodiophora</taxon>
    </lineage>
</organism>
<dbReference type="PANTHER" id="PTHR10151">
    <property type="entry name" value="ECTONUCLEOTIDE PYROPHOSPHATASE/PHOSPHODIESTERASE"/>
    <property type="match status" value="1"/>
</dbReference>
<proteinExistence type="predicted"/>
<dbReference type="InterPro" id="IPR002591">
    <property type="entry name" value="Phosphodiest/P_Trfase"/>
</dbReference>
<keyword evidence="1" id="KW-0732">Signal</keyword>
<dbReference type="EMBL" id="CDSF01000095">
    <property type="protein sequence ID" value="CEO99929.1"/>
    <property type="molecule type" value="Genomic_DNA"/>
</dbReference>
<accession>A0A0G4IXR3</accession>
<protein>
    <submittedName>
        <fullName evidence="2">Uncharacterized protein</fullName>
    </submittedName>
</protein>
<dbReference type="GO" id="GO:0016787">
    <property type="term" value="F:hydrolase activity"/>
    <property type="evidence" value="ECO:0007669"/>
    <property type="project" value="UniProtKB-ARBA"/>
</dbReference>
<dbReference type="PANTHER" id="PTHR10151:SF120">
    <property type="entry name" value="BIS(5'-ADENOSYL)-TRIPHOSPHATASE"/>
    <property type="match status" value="1"/>
</dbReference>
<name>A0A0G4IXR3_PLABS</name>
<keyword evidence="3" id="KW-1185">Reference proteome</keyword>
<dbReference type="InterPro" id="IPR017850">
    <property type="entry name" value="Alkaline_phosphatase_core_sf"/>
</dbReference>